<dbReference type="RefSeq" id="WP_181549406.1">
    <property type="nucleotide sequence ID" value="NZ_JACDUS010000001.1"/>
</dbReference>
<evidence type="ECO:0000313" key="2">
    <source>
        <dbReference type="EMBL" id="MBA2879700.1"/>
    </source>
</evidence>
<gene>
    <name evidence="2" type="ORF">HNR65_000007</name>
</gene>
<dbReference type="EMBL" id="JACDUS010000001">
    <property type="protein sequence ID" value="MBA2879700.1"/>
    <property type="molecule type" value="Genomic_DNA"/>
</dbReference>
<evidence type="ECO:0000256" key="1">
    <source>
        <dbReference type="SAM" id="MobiDB-lite"/>
    </source>
</evidence>
<protein>
    <submittedName>
        <fullName evidence="2">Uncharacterized protein</fullName>
    </submittedName>
</protein>
<keyword evidence="3" id="KW-1185">Reference proteome</keyword>
<feature type="region of interest" description="Disordered" evidence="1">
    <location>
        <begin position="1"/>
        <end position="24"/>
    </location>
</feature>
<comment type="caution">
    <text evidence="2">The sequence shown here is derived from an EMBL/GenBank/DDBJ whole genome shotgun (WGS) entry which is preliminary data.</text>
</comment>
<feature type="compositionally biased region" description="Pro residues" evidence="1">
    <location>
        <begin position="1"/>
        <end position="11"/>
    </location>
</feature>
<accession>A0A7W0C621</accession>
<dbReference type="AlphaFoldDB" id="A0A7W0C621"/>
<organism evidence="2 3">
    <name type="scientific">Desulfosalsimonas propionicica</name>
    <dbReference type="NCBI Taxonomy" id="332175"/>
    <lineage>
        <taxon>Bacteria</taxon>
        <taxon>Pseudomonadati</taxon>
        <taxon>Thermodesulfobacteriota</taxon>
        <taxon>Desulfobacteria</taxon>
        <taxon>Desulfobacterales</taxon>
        <taxon>Desulfosalsimonadaceae</taxon>
        <taxon>Desulfosalsimonas</taxon>
    </lineage>
</organism>
<evidence type="ECO:0000313" key="3">
    <source>
        <dbReference type="Proteomes" id="UP000525298"/>
    </source>
</evidence>
<proteinExistence type="predicted"/>
<dbReference type="Proteomes" id="UP000525298">
    <property type="component" value="Unassembled WGS sequence"/>
</dbReference>
<sequence>MSLHKPTPPPGSLGRVLAGPAHGTGHENNAFYDLDMLFRTPSGEILRTVAHDAGPVAVCESH</sequence>
<name>A0A7W0C621_9BACT</name>
<reference evidence="2 3" key="1">
    <citation type="submission" date="2020-07" db="EMBL/GenBank/DDBJ databases">
        <title>Genomic Encyclopedia of Type Strains, Phase IV (KMG-IV): sequencing the most valuable type-strain genomes for metagenomic binning, comparative biology and taxonomic classification.</title>
        <authorList>
            <person name="Goeker M."/>
        </authorList>
    </citation>
    <scope>NUCLEOTIDE SEQUENCE [LARGE SCALE GENOMIC DNA]</scope>
    <source>
        <strain evidence="2 3">DSM 17721</strain>
    </source>
</reference>